<feature type="domain" description="DAGKc" evidence="1">
    <location>
        <begin position="1"/>
        <end position="95"/>
    </location>
</feature>
<sequence length="95" mass="10893">MVLKHLIITIDKGKYKWKNGNTAFKNEQADFQIEPLLDLVGVQRQVIETERANHAFDLIKEMDAREWTSYDGLISVGGDRLFNEVLSSAVDRQTL</sequence>
<keyword evidence="3" id="KW-1185">Reference proteome</keyword>
<evidence type="ECO:0000313" key="2">
    <source>
        <dbReference type="EMBL" id="KAI1725616.1"/>
    </source>
</evidence>
<dbReference type="InterPro" id="IPR016064">
    <property type="entry name" value="NAD/diacylglycerol_kinase_sf"/>
</dbReference>
<accession>A0AAD4NHD4</accession>
<dbReference type="EMBL" id="JAKKPZ010000002">
    <property type="protein sequence ID" value="KAI1725616.1"/>
    <property type="molecule type" value="Genomic_DNA"/>
</dbReference>
<dbReference type="PANTHER" id="PTHR12358:SF111">
    <property type="entry name" value="CERAMIDE KINASE, ISOFORM A"/>
    <property type="match status" value="1"/>
</dbReference>
<dbReference type="Pfam" id="PF00781">
    <property type="entry name" value="DAGK_cat"/>
    <property type="match status" value="1"/>
</dbReference>
<dbReference type="GO" id="GO:0001729">
    <property type="term" value="F:ceramide kinase activity"/>
    <property type="evidence" value="ECO:0007669"/>
    <property type="project" value="TreeGrafter"/>
</dbReference>
<keyword evidence="2" id="KW-0418">Kinase</keyword>
<dbReference type="InterPro" id="IPR017438">
    <property type="entry name" value="ATP-NAD_kinase_N"/>
</dbReference>
<comment type="caution">
    <text evidence="2">The sequence shown here is derived from an EMBL/GenBank/DDBJ whole genome shotgun (WGS) entry which is preliminary data.</text>
</comment>
<dbReference type="InterPro" id="IPR001206">
    <property type="entry name" value="Diacylglycerol_kinase_cat_dom"/>
</dbReference>
<reference evidence="2" key="1">
    <citation type="submission" date="2022-01" db="EMBL/GenBank/DDBJ databases">
        <title>Genome Sequence Resource for Two Populations of Ditylenchus destructor, the Migratory Endoparasitic Phytonematode.</title>
        <authorList>
            <person name="Zhang H."/>
            <person name="Lin R."/>
            <person name="Xie B."/>
        </authorList>
    </citation>
    <scope>NUCLEOTIDE SEQUENCE</scope>
    <source>
        <strain evidence="2">BazhouSP</strain>
    </source>
</reference>
<dbReference type="GO" id="GO:0006672">
    <property type="term" value="P:ceramide metabolic process"/>
    <property type="evidence" value="ECO:0007669"/>
    <property type="project" value="TreeGrafter"/>
</dbReference>
<dbReference type="Gene3D" id="3.40.50.10330">
    <property type="entry name" value="Probable inorganic polyphosphate/atp-NAD kinase, domain 1"/>
    <property type="match status" value="1"/>
</dbReference>
<dbReference type="PROSITE" id="PS50146">
    <property type="entry name" value="DAGK"/>
    <property type="match status" value="1"/>
</dbReference>
<dbReference type="Proteomes" id="UP001201812">
    <property type="component" value="Unassembled WGS sequence"/>
</dbReference>
<evidence type="ECO:0000313" key="3">
    <source>
        <dbReference type="Proteomes" id="UP001201812"/>
    </source>
</evidence>
<name>A0AAD4NHD4_9BILA</name>
<dbReference type="PANTHER" id="PTHR12358">
    <property type="entry name" value="SPHINGOSINE KINASE"/>
    <property type="match status" value="1"/>
</dbReference>
<proteinExistence type="predicted"/>
<dbReference type="GO" id="GO:0016020">
    <property type="term" value="C:membrane"/>
    <property type="evidence" value="ECO:0007669"/>
    <property type="project" value="GOC"/>
</dbReference>
<keyword evidence="2" id="KW-0808">Transferase</keyword>
<gene>
    <name evidence="2" type="ORF">DdX_02283</name>
</gene>
<evidence type="ECO:0000259" key="1">
    <source>
        <dbReference type="PROSITE" id="PS50146"/>
    </source>
</evidence>
<dbReference type="InterPro" id="IPR050187">
    <property type="entry name" value="Lipid_Phosphate_FormReg"/>
</dbReference>
<dbReference type="SUPFAM" id="SSF111331">
    <property type="entry name" value="NAD kinase/diacylglycerol kinase-like"/>
    <property type="match status" value="1"/>
</dbReference>
<protein>
    <submittedName>
        <fullName evidence="2">Diacylglycerol kinase catalytic domain-containing protein</fullName>
    </submittedName>
</protein>
<organism evidence="2 3">
    <name type="scientific">Ditylenchus destructor</name>
    <dbReference type="NCBI Taxonomy" id="166010"/>
    <lineage>
        <taxon>Eukaryota</taxon>
        <taxon>Metazoa</taxon>
        <taxon>Ecdysozoa</taxon>
        <taxon>Nematoda</taxon>
        <taxon>Chromadorea</taxon>
        <taxon>Rhabditida</taxon>
        <taxon>Tylenchina</taxon>
        <taxon>Tylenchomorpha</taxon>
        <taxon>Sphaerularioidea</taxon>
        <taxon>Anguinidae</taxon>
        <taxon>Anguininae</taxon>
        <taxon>Ditylenchus</taxon>
    </lineage>
</organism>
<dbReference type="AlphaFoldDB" id="A0AAD4NHD4"/>